<comment type="caution">
    <text evidence="4">The sequence shown here is derived from an EMBL/GenBank/DDBJ whole genome shotgun (WGS) entry which is preliminary data.</text>
</comment>
<dbReference type="PANTHER" id="PTHR11364">
    <property type="entry name" value="THIOSULFATE SULFERTANSFERASE"/>
    <property type="match status" value="1"/>
</dbReference>
<dbReference type="InterPro" id="IPR001307">
    <property type="entry name" value="Thiosulphate_STrfase_CS"/>
</dbReference>
<dbReference type="Pfam" id="PF00581">
    <property type="entry name" value="Rhodanese"/>
    <property type="match status" value="2"/>
</dbReference>
<dbReference type="InterPro" id="IPR001763">
    <property type="entry name" value="Rhodanese-like_dom"/>
</dbReference>
<dbReference type="PROSITE" id="PS00380">
    <property type="entry name" value="RHODANESE_1"/>
    <property type="match status" value="1"/>
</dbReference>
<dbReference type="SUPFAM" id="SSF52821">
    <property type="entry name" value="Rhodanese/Cell cycle control phosphatase"/>
    <property type="match status" value="2"/>
</dbReference>
<evidence type="ECO:0000313" key="5">
    <source>
        <dbReference type="Proteomes" id="UP001385499"/>
    </source>
</evidence>
<dbReference type="Gene3D" id="3.40.250.10">
    <property type="entry name" value="Rhodanese-like domain"/>
    <property type="match status" value="2"/>
</dbReference>
<accession>A0ABU8TJP5</accession>
<dbReference type="PROSITE" id="PS50206">
    <property type="entry name" value="RHODANESE_3"/>
    <property type="match status" value="2"/>
</dbReference>
<gene>
    <name evidence="4" type="primary">sseA</name>
    <name evidence="4" type="ORF">V6575_09820</name>
</gene>
<feature type="domain" description="Rhodanese" evidence="3">
    <location>
        <begin position="163"/>
        <end position="277"/>
    </location>
</feature>
<name>A0ABU8TJP5_9HYPH</name>
<keyword evidence="2" id="KW-0677">Repeat</keyword>
<reference evidence="4 5" key="1">
    <citation type="submission" date="2024-02" db="EMBL/GenBank/DDBJ databases">
        <title>Roseibium algae sp. nov., isolated from marine alga (Grateloupia sp.), showing potential in myo-inositol conversion.</title>
        <authorList>
            <person name="Wang Y."/>
        </authorList>
    </citation>
    <scope>NUCLEOTIDE SEQUENCE [LARGE SCALE GENOMIC DNA]</scope>
    <source>
        <strain evidence="4 5">H3510</strain>
    </source>
</reference>
<dbReference type="SMART" id="SM00450">
    <property type="entry name" value="RHOD"/>
    <property type="match status" value="2"/>
</dbReference>
<dbReference type="EMBL" id="JBAKIA010000005">
    <property type="protein sequence ID" value="MEJ8474385.1"/>
    <property type="molecule type" value="Genomic_DNA"/>
</dbReference>
<dbReference type="CDD" id="cd01449">
    <property type="entry name" value="TST_Repeat_2"/>
    <property type="match status" value="1"/>
</dbReference>
<sequence length="280" mass="30102">MTYDPLVSTKWLADHLDTPDVVVVNAWMPPVTDPSMAPKYPDGHIPGAVFFDINAICDTTSDLPHMLPAPHVFSSAMRKLGIGDGQTIVVYDDFGFYSSARVWWTFLAMGVGRVHILDGGMPKWLSEGHEVTQDLPHRSESHFTARLDNSAVADVNDVRRNLANGSRQVLDARSAARFAGSAPEPRAGLKSGHMPGALNLPFNNLIAEDGTFKTGQELSQAFTDAGLDLNKPVTTTCGSGVTAAILTLGLTMAGARDLSLYDGSWSEWGSRDDTEVVTGS</sequence>
<evidence type="ECO:0000313" key="4">
    <source>
        <dbReference type="EMBL" id="MEJ8474385.1"/>
    </source>
</evidence>
<dbReference type="RefSeq" id="WP_340274130.1">
    <property type="nucleotide sequence ID" value="NZ_JBAKIA010000005.1"/>
</dbReference>
<evidence type="ECO:0000256" key="1">
    <source>
        <dbReference type="ARBA" id="ARBA00022679"/>
    </source>
</evidence>
<proteinExistence type="predicted"/>
<dbReference type="EC" id="2.8.1.2" evidence="4"/>
<protein>
    <submittedName>
        <fullName evidence="4">3-mercaptopyruvate sulfurtransferase</fullName>
        <ecNumber evidence="4">2.8.1.2</ecNumber>
    </submittedName>
</protein>
<dbReference type="GO" id="GO:0016784">
    <property type="term" value="F:3-mercaptopyruvate sulfurtransferase activity"/>
    <property type="evidence" value="ECO:0007669"/>
    <property type="project" value="UniProtKB-EC"/>
</dbReference>
<organism evidence="4 5">
    <name type="scientific">Roseibium algae</name>
    <dbReference type="NCBI Taxonomy" id="3123038"/>
    <lineage>
        <taxon>Bacteria</taxon>
        <taxon>Pseudomonadati</taxon>
        <taxon>Pseudomonadota</taxon>
        <taxon>Alphaproteobacteria</taxon>
        <taxon>Hyphomicrobiales</taxon>
        <taxon>Stappiaceae</taxon>
        <taxon>Roseibium</taxon>
    </lineage>
</organism>
<dbReference type="PANTHER" id="PTHR11364:SF27">
    <property type="entry name" value="SULFURTRANSFERASE"/>
    <property type="match status" value="1"/>
</dbReference>
<dbReference type="InterPro" id="IPR045078">
    <property type="entry name" value="TST/MPST-like"/>
</dbReference>
<evidence type="ECO:0000256" key="2">
    <source>
        <dbReference type="ARBA" id="ARBA00022737"/>
    </source>
</evidence>
<dbReference type="CDD" id="cd01448">
    <property type="entry name" value="TST_Repeat_1"/>
    <property type="match status" value="1"/>
</dbReference>
<dbReference type="Proteomes" id="UP001385499">
    <property type="component" value="Unassembled WGS sequence"/>
</dbReference>
<evidence type="ECO:0000259" key="3">
    <source>
        <dbReference type="PROSITE" id="PS50206"/>
    </source>
</evidence>
<keyword evidence="1 4" id="KW-0808">Transferase</keyword>
<dbReference type="NCBIfam" id="NF008557">
    <property type="entry name" value="PRK11493.1"/>
    <property type="match status" value="1"/>
</dbReference>
<keyword evidence="5" id="KW-1185">Reference proteome</keyword>
<dbReference type="InterPro" id="IPR036873">
    <property type="entry name" value="Rhodanese-like_dom_sf"/>
</dbReference>
<feature type="domain" description="Rhodanese" evidence="3">
    <location>
        <begin position="40"/>
        <end position="133"/>
    </location>
</feature>